<accession>A0ACC2GPX0</accession>
<evidence type="ECO:0000313" key="1">
    <source>
        <dbReference type="EMBL" id="KAJ8005500.1"/>
    </source>
</evidence>
<comment type="caution">
    <text evidence="1">The sequence shown here is derived from an EMBL/GenBank/DDBJ whole genome shotgun (WGS) entry which is preliminary data.</text>
</comment>
<protein>
    <submittedName>
        <fullName evidence="1">Uncharacterized protein</fullName>
    </submittedName>
</protein>
<keyword evidence="2" id="KW-1185">Reference proteome</keyword>
<dbReference type="EMBL" id="CM055737">
    <property type="protein sequence ID" value="KAJ8005500.1"/>
    <property type="molecule type" value="Genomic_DNA"/>
</dbReference>
<dbReference type="Proteomes" id="UP001157502">
    <property type="component" value="Chromosome 10"/>
</dbReference>
<sequence>MLDNMQPVVIDTLSIRLNMDFTEEEKQWLFSLSSEIPNCSELTSLEEHLRQLAEPVSLLEALWFQMSASIQFGLSCPHRVSQGPEPATKHADKLYLINNT</sequence>
<reference evidence="1" key="1">
    <citation type="submission" date="2021-05" db="EMBL/GenBank/DDBJ databases">
        <authorList>
            <person name="Pan Q."/>
            <person name="Jouanno E."/>
            <person name="Zahm M."/>
            <person name="Klopp C."/>
            <person name="Cabau C."/>
            <person name="Louis A."/>
            <person name="Berthelot C."/>
            <person name="Parey E."/>
            <person name="Roest Crollius H."/>
            <person name="Montfort J."/>
            <person name="Robinson-Rechavi M."/>
            <person name="Bouchez O."/>
            <person name="Lampietro C."/>
            <person name="Lopez Roques C."/>
            <person name="Donnadieu C."/>
            <person name="Postlethwait J."/>
            <person name="Bobe J."/>
            <person name="Dillon D."/>
            <person name="Chandos A."/>
            <person name="von Hippel F."/>
            <person name="Guiguen Y."/>
        </authorList>
    </citation>
    <scope>NUCLEOTIDE SEQUENCE</scope>
    <source>
        <strain evidence="1">YG-Jan2019</strain>
    </source>
</reference>
<gene>
    <name evidence="1" type="ORF">DPEC_G00118600</name>
</gene>
<evidence type="ECO:0000313" key="2">
    <source>
        <dbReference type="Proteomes" id="UP001157502"/>
    </source>
</evidence>
<organism evidence="1 2">
    <name type="scientific">Dallia pectoralis</name>
    <name type="common">Alaska blackfish</name>
    <dbReference type="NCBI Taxonomy" id="75939"/>
    <lineage>
        <taxon>Eukaryota</taxon>
        <taxon>Metazoa</taxon>
        <taxon>Chordata</taxon>
        <taxon>Craniata</taxon>
        <taxon>Vertebrata</taxon>
        <taxon>Euteleostomi</taxon>
        <taxon>Actinopterygii</taxon>
        <taxon>Neopterygii</taxon>
        <taxon>Teleostei</taxon>
        <taxon>Protacanthopterygii</taxon>
        <taxon>Esociformes</taxon>
        <taxon>Umbridae</taxon>
        <taxon>Dallia</taxon>
    </lineage>
</organism>
<name>A0ACC2GPX0_DALPE</name>
<proteinExistence type="predicted"/>